<dbReference type="EMBL" id="JAIZAY010000019">
    <property type="protein sequence ID" value="KAJ8023586.1"/>
    <property type="molecule type" value="Genomic_DNA"/>
</dbReference>
<feature type="region of interest" description="Disordered" evidence="2">
    <location>
        <begin position="382"/>
        <end position="415"/>
    </location>
</feature>
<proteinExistence type="predicted"/>
<feature type="compositionally biased region" description="Polar residues" evidence="2">
    <location>
        <begin position="383"/>
        <end position="398"/>
    </location>
</feature>
<evidence type="ECO:0000256" key="1">
    <source>
        <dbReference type="SAM" id="Coils"/>
    </source>
</evidence>
<reference evidence="3" key="1">
    <citation type="submission" date="2021-10" db="EMBL/GenBank/DDBJ databases">
        <title>Tropical sea cucumber genome reveals ecological adaptation and Cuvierian tubules defense mechanism.</title>
        <authorList>
            <person name="Chen T."/>
        </authorList>
    </citation>
    <scope>NUCLEOTIDE SEQUENCE</scope>
    <source>
        <strain evidence="3">Nanhai2018</strain>
        <tissue evidence="3">Muscle</tissue>
    </source>
</reference>
<gene>
    <name evidence="3" type="ORF">HOLleu_36065</name>
</gene>
<comment type="caution">
    <text evidence="3">The sequence shown here is derived from an EMBL/GenBank/DDBJ whole genome shotgun (WGS) entry which is preliminary data.</text>
</comment>
<feature type="compositionally biased region" description="Basic and acidic residues" evidence="2">
    <location>
        <begin position="667"/>
        <end position="678"/>
    </location>
</feature>
<dbReference type="OrthoDB" id="6089094at2759"/>
<feature type="coiled-coil region" evidence="1">
    <location>
        <begin position="467"/>
        <end position="498"/>
    </location>
</feature>
<accession>A0A9Q1BDD8</accession>
<sequence>MHLKYPKRKLFYLWEELSCLSRALGFHHEVIEACLPSEIVRKEEGISHRELMKFINLKFFNDALDRSANMHTADYNINVLKKSIELLNHRLLSFDELSDVRVAFQVYEAGDMRGMVIDQHTLMRTLKLSGRTVAPLKLMHRVKHMEGRLDEPGRLQLYEFLDLIVLCELSDNISVPDPKHRPLDKTWRKLFEIDNFEQVFATYDEKLEAYMNSMFVQEERNYGKEQLGSTRIPKEASVETSARKKLVYMIFFISFSGSHCVLKEVKYHKKKYKELHESISQSTAELKKTKAGIIRPRPVTAPDVEEFRLPSRMSSMSTQSHGTTPRPHTVAECFHSPHDYVSWLFASRPYTAPATTSSKSVDSRNNHDPRIHLLLDMHKRKTLQSQPSRKVGGSTSAPQLGGGHRRTKDPLPWMTPSAARVQTPQVVTEKDVCRRQRLLDSLQYEIETLEERTFQQLEDQLMRTVPQYKQRKAAEREQAEKERLEAELRAQKKKVKKKFPIQEEKKTDPVAFGRITHPTPKSFYKEHYKNCSSSKQIAGPLPPKVDPKSVDLIKLSSQPKHPVTGQDGRHVDVGFSFQRGINESTSSVSSMDEISTATQTTDITKHVIPVPSVTPHQGVFGYPSKFGSRQFEGSRVGTAALLYDYLSADSDTDREESVRRAPQIMTEMKDKEDTKVDELSGTNQGPGKGDTLSITDVKSNLREPTRPASQLRTPDFRKVHWDKTKVSRKVTVFDDDELKLYGVPLSEIDKLTQKSESVDLQDLSQIQAAIGGGYMFP</sequence>
<evidence type="ECO:0000313" key="4">
    <source>
        <dbReference type="Proteomes" id="UP001152320"/>
    </source>
</evidence>
<keyword evidence="4" id="KW-1185">Reference proteome</keyword>
<name>A0A9Q1BDD8_HOLLE</name>
<evidence type="ECO:0000256" key="2">
    <source>
        <dbReference type="SAM" id="MobiDB-lite"/>
    </source>
</evidence>
<organism evidence="3 4">
    <name type="scientific">Holothuria leucospilota</name>
    <name type="common">Black long sea cucumber</name>
    <name type="synonym">Mertensiothuria leucospilota</name>
    <dbReference type="NCBI Taxonomy" id="206669"/>
    <lineage>
        <taxon>Eukaryota</taxon>
        <taxon>Metazoa</taxon>
        <taxon>Echinodermata</taxon>
        <taxon>Eleutherozoa</taxon>
        <taxon>Echinozoa</taxon>
        <taxon>Holothuroidea</taxon>
        <taxon>Aspidochirotacea</taxon>
        <taxon>Aspidochirotida</taxon>
        <taxon>Holothuriidae</taxon>
        <taxon>Holothuria</taxon>
    </lineage>
</organism>
<protein>
    <submittedName>
        <fullName evidence="3">Uncharacterized protein</fullName>
    </submittedName>
</protein>
<keyword evidence="1" id="KW-0175">Coiled coil</keyword>
<evidence type="ECO:0000313" key="3">
    <source>
        <dbReference type="EMBL" id="KAJ8023586.1"/>
    </source>
</evidence>
<dbReference type="AlphaFoldDB" id="A0A9Q1BDD8"/>
<feature type="region of interest" description="Disordered" evidence="2">
    <location>
        <begin position="652"/>
        <end position="710"/>
    </location>
</feature>
<dbReference type="Proteomes" id="UP001152320">
    <property type="component" value="Chromosome 19"/>
</dbReference>